<dbReference type="AlphaFoldDB" id="A0A4Q1SH82"/>
<dbReference type="InterPro" id="IPR016181">
    <property type="entry name" value="Acyl_CoA_acyltransferase"/>
</dbReference>
<evidence type="ECO:0000313" key="2">
    <source>
        <dbReference type="EMBL" id="RXS96896.1"/>
    </source>
</evidence>
<proteinExistence type="predicted"/>
<sequence>MVPALTTLRMMLQPLRLEDAEQTQPLFARWEIVQYLNSRVPWPFPDSGCLSYYRDSALPAMAEGREWHWTLRLKEAPGRIIGSICLVRGEKTNRGFWLGMPWHGRGLMTEAVAAVNDYWFDALGEAVLRVPKATRNVASRRISEKTGMRVVERMEDGYVGGVMPAELWEQTAEEWRACRRKLLEGIERRADEERR</sequence>
<dbReference type="Pfam" id="PF13302">
    <property type="entry name" value="Acetyltransf_3"/>
    <property type="match status" value="1"/>
</dbReference>
<reference evidence="2 3" key="1">
    <citation type="journal article" date="2016" name="Int. J. Syst. Evol. Microbiol.">
        <title>Acidipila dinghuensis sp. nov., an acidobacterium isolated from forest soil.</title>
        <authorList>
            <person name="Jiang Y.W."/>
            <person name="Wang J."/>
            <person name="Chen M.H."/>
            <person name="Lv Y.Y."/>
            <person name="Qiu L.H."/>
        </authorList>
    </citation>
    <scope>NUCLEOTIDE SEQUENCE [LARGE SCALE GENOMIC DNA]</scope>
    <source>
        <strain evidence="2 3">DHOF10</strain>
    </source>
</reference>
<evidence type="ECO:0000259" key="1">
    <source>
        <dbReference type="PROSITE" id="PS51186"/>
    </source>
</evidence>
<feature type="domain" description="N-acetyltransferase" evidence="1">
    <location>
        <begin position="10"/>
        <end position="173"/>
    </location>
</feature>
<dbReference type="InterPro" id="IPR051531">
    <property type="entry name" value="N-acetyltransferase"/>
</dbReference>
<keyword evidence="2" id="KW-0808">Transferase</keyword>
<evidence type="ECO:0000313" key="3">
    <source>
        <dbReference type="Proteomes" id="UP000290253"/>
    </source>
</evidence>
<dbReference type="GO" id="GO:0016747">
    <property type="term" value="F:acyltransferase activity, transferring groups other than amino-acyl groups"/>
    <property type="evidence" value="ECO:0007669"/>
    <property type="project" value="InterPro"/>
</dbReference>
<dbReference type="RefSeq" id="WP_129206678.1">
    <property type="nucleotide sequence ID" value="NZ_BMGU01000001.1"/>
</dbReference>
<dbReference type="OrthoDB" id="9785602at2"/>
<gene>
    <name evidence="2" type="ORF">ESZ00_02855</name>
</gene>
<comment type="caution">
    <text evidence="2">The sequence shown here is derived from an EMBL/GenBank/DDBJ whole genome shotgun (WGS) entry which is preliminary data.</text>
</comment>
<keyword evidence="3" id="KW-1185">Reference proteome</keyword>
<name>A0A4Q1SH82_9BACT</name>
<dbReference type="Proteomes" id="UP000290253">
    <property type="component" value="Unassembled WGS sequence"/>
</dbReference>
<dbReference type="PANTHER" id="PTHR43792">
    <property type="entry name" value="GNAT FAMILY, PUTATIVE (AFU_ORTHOLOGUE AFUA_3G00765)-RELATED-RELATED"/>
    <property type="match status" value="1"/>
</dbReference>
<accession>A0A4Q1SH82</accession>
<dbReference type="InterPro" id="IPR000182">
    <property type="entry name" value="GNAT_dom"/>
</dbReference>
<dbReference type="SUPFAM" id="SSF55729">
    <property type="entry name" value="Acyl-CoA N-acyltransferases (Nat)"/>
    <property type="match status" value="1"/>
</dbReference>
<protein>
    <submittedName>
        <fullName evidence="2">N-acetyltransferase</fullName>
    </submittedName>
</protein>
<dbReference type="PROSITE" id="PS51186">
    <property type="entry name" value="GNAT"/>
    <property type="match status" value="1"/>
</dbReference>
<organism evidence="2 3">
    <name type="scientific">Silvibacterium dinghuense</name>
    <dbReference type="NCBI Taxonomy" id="1560006"/>
    <lineage>
        <taxon>Bacteria</taxon>
        <taxon>Pseudomonadati</taxon>
        <taxon>Acidobacteriota</taxon>
        <taxon>Terriglobia</taxon>
        <taxon>Terriglobales</taxon>
        <taxon>Acidobacteriaceae</taxon>
        <taxon>Silvibacterium</taxon>
    </lineage>
</organism>
<dbReference type="Gene3D" id="3.40.630.30">
    <property type="match status" value="1"/>
</dbReference>
<dbReference type="EMBL" id="SDMK01000001">
    <property type="protein sequence ID" value="RXS96896.1"/>
    <property type="molecule type" value="Genomic_DNA"/>
</dbReference>